<evidence type="ECO:0000313" key="5">
    <source>
        <dbReference type="Proteomes" id="UP000515369"/>
    </source>
</evidence>
<dbReference type="InterPro" id="IPR013658">
    <property type="entry name" value="SGL"/>
</dbReference>
<dbReference type="PANTHER" id="PTHR47572:SF5">
    <property type="entry name" value="BLR2277 PROTEIN"/>
    <property type="match status" value="1"/>
</dbReference>
<feature type="domain" description="SMP-30/Gluconolactonase/LRE-like region" evidence="3">
    <location>
        <begin position="24"/>
        <end position="266"/>
    </location>
</feature>
<feature type="binding site" evidence="2">
    <location>
        <position position="26"/>
    </location>
    <ligand>
        <name>a divalent metal cation</name>
        <dbReference type="ChEBI" id="CHEBI:60240"/>
    </ligand>
</feature>
<proteinExistence type="predicted"/>
<feature type="binding site" evidence="2">
    <location>
        <position position="156"/>
    </location>
    <ligand>
        <name>a divalent metal cation</name>
        <dbReference type="ChEBI" id="CHEBI:60240"/>
    </ligand>
</feature>
<dbReference type="InterPro" id="IPR005511">
    <property type="entry name" value="SMP-30"/>
</dbReference>
<accession>A0A7G5H6X3</accession>
<dbReference type="InterPro" id="IPR051262">
    <property type="entry name" value="SMP-30/CGR1_Lactonase"/>
</dbReference>
<evidence type="ECO:0000313" key="4">
    <source>
        <dbReference type="EMBL" id="QMW06865.1"/>
    </source>
</evidence>
<dbReference type="PRINTS" id="PR01790">
    <property type="entry name" value="SMP30FAMILY"/>
</dbReference>
<evidence type="ECO:0000259" key="3">
    <source>
        <dbReference type="Pfam" id="PF08450"/>
    </source>
</evidence>
<evidence type="ECO:0000256" key="1">
    <source>
        <dbReference type="PIRSR" id="PIRSR605511-1"/>
    </source>
</evidence>
<dbReference type="Proteomes" id="UP000515369">
    <property type="component" value="Chromosome"/>
</dbReference>
<dbReference type="AlphaFoldDB" id="A0A7G5H6X3"/>
<dbReference type="KEGG" id="sfol:H3H32_06840"/>
<feature type="active site" description="Proton donor/acceptor" evidence="1">
    <location>
        <position position="208"/>
    </location>
</feature>
<dbReference type="SUPFAM" id="SSF63829">
    <property type="entry name" value="Calcium-dependent phosphotriesterase"/>
    <property type="match status" value="1"/>
</dbReference>
<feature type="binding site" evidence="2">
    <location>
        <position position="208"/>
    </location>
    <ligand>
        <name>a divalent metal cation</name>
        <dbReference type="ChEBI" id="CHEBI:60240"/>
    </ligand>
</feature>
<dbReference type="Pfam" id="PF08450">
    <property type="entry name" value="SGL"/>
    <property type="match status" value="1"/>
</dbReference>
<evidence type="ECO:0000256" key="2">
    <source>
        <dbReference type="PIRSR" id="PIRSR605511-2"/>
    </source>
</evidence>
<feature type="binding site" evidence="2">
    <location>
        <position position="110"/>
    </location>
    <ligand>
        <name>substrate</name>
    </ligand>
</feature>
<keyword evidence="2" id="KW-0862">Zinc</keyword>
<sequence>MNTLSKPAISTKDPLTTLATGLNFPEGPAFAADGSLWAVELKGESLVQYKNGKLKRFRVGGGPNGIAIDKQGAVWFCDSAQRSIRRFDPVTEKVETILDNIDGEPLNKPNDLAFDSAGNLVFTCPGESRQEPTGYAVVRMHDGSAKKFTTEKYFPNGLAFSADGKTLVLAETYKHRLWKGNWNAATGEWIDAAVWATVEGPQGPGGPDGMAFGEDGNLYVAVYGTGYIHVVSPEGKVIQKIDTAGQNPTNCAFDPTGKLGLVVTEAEKGQLKTVAINTKGITLFN</sequence>
<dbReference type="PANTHER" id="PTHR47572">
    <property type="entry name" value="LIPOPROTEIN-RELATED"/>
    <property type="match status" value="1"/>
</dbReference>
<organism evidence="4 5">
    <name type="scientific">Spirosoma foliorum</name>
    <dbReference type="NCBI Taxonomy" id="2710596"/>
    <lineage>
        <taxon>Bacteria</taxon>
        <taxon>Pseudomonadati</taxon>
        <taxon>Bacteroidota</taxon>
        <taxon>Cytophagia</taxon>
        <taxon>Cytophagales</taxon>
        <taxon>Cytophagaceae</taxon>
        <taxon>Spirosoma</taxon>
    </lineage>
</organism>
<name>A0A7G5H6X3_9BACT</name>
<reference evidence="4 5" key="1">
    <citation type="submission" date="2020-07" db="EMBL/GenBank/DDBJ databases">
        <title>Spirosoma foliorum sp. nov., isolated from the leaves on the Nejang mountain Korea, Republic of.</title>
        <authorList>
            <person name="Ho H."/>
            <person name="Lee Y.-J."/>
            <person name="Nurcahyanto D.-A."/>
            <person name="Kim S.-G."/>
        </authorList>
    </citation>
    <scope>NUCLEOTIDE SEQUENCE [LARGE SCALE GENOMIC DNA]</scope>
    <source>
        <strain evidence="4 5">PL0136</strain>
    </source>
</reference>
<dbReference type="EMBL" id="CP059732">
    <property type="protein sequence ID" value="QMW06865.1"/>
    <property type="molecule type" value="Genomic_DNA"/>
</dbReference>
<dbReference type="InterPro" id="IPR011042">
    <property type="entry name" value="6-blade_b-propeller_TolB-like"/>
</dbReference>
<dbReference type="GO" id="GO:0046872">
    <property type="term" value="F:metal ion binding"/>
    <property type="evidence" value="ECO:0007669"/>
    <property type="project" value="UniProtKB-KW"/>
</dbReference>
<protein>
    <submittedName>
        <fullName evidence="4">SMP-30/gluconolactonase/LRE family protein</fullName>
    </submittedName>
</protein>
<comment type="cofactor">
    <cofactor evidence="2">
        <name>Zn(2+)</name>
        <dbReference type="ChEBI" id="CHEBI:29105"/>
    </cofactor>
    <text evidence="2">Binds 1 divalent metal cation per subunit.</text>
</comment>
<keyword evidence="2" id="KW-0479">Metal-binding</keyword>
<keyword evidence="5" id="KW-1185">Reference proteome</keyword>
<gene>
    <name evidence="4" type="ORF">H3H32_06840</name>
</gene>
<dbReference type="Gene3D" id="2.120.10.30">
    <property type="entry name" value="TolB, C-terminal domain"/>
    <property type="match status" value="1"/>
</dbReference>